<evidence type="ECO:0000313" key="3">
    <source>
        <dbReference type="Proteomes" id="UP000241364"/>
    </source>
</evidence>
<organism evidence="2 3">
    <name type="scientific">Yersinia phage fHe-Yen9-03</name>
    <dbReference type="NCBI Taxonomy" id="2052743"/>
    <lineage>
        <taxon>Viruses</taxon>
        <taxon>Duplodnaviria</taxon>
        <taxon>Heunggongvirae</taxon>
        <taxon>Uroviricota</taxon>
        <taxon>Caudoviricetes</taxon>
        <taxon>Eneladusvirus</taxon>
        <taxon>Eneladusvirus Yen904</taxon>
    </lineage>
</organism>
<evidence type="ECO:0000313" key="2">
    <source>
        <dbReference type="EMBL" id="SOK58885.1"/>
    </source>
</evidence>
<reference evidence="3" key="1">
    <citation type="submission" date="2017-10" db="EMBL/GenBank/DDBJ databases">
        <authorList>
            <person name="Skurnik M."/>
        </authorList>
    </citation>
    <scope>NUCLEOTIDE SEQUENCE [LARGE SCALE GENOMIC DNA]</scope>
    <source>
        <strain evidence="3">fHe-Yen9-03</strain>
    </source>
</reference>
<feature type="transmembrane region" description="Helical" evidence="1">
    <location>
        <begin position="35"/>
        <end position="56"/>
    </location>
</feature>
<dbReference type="EMBL" id="LT960552">
    <property type="protein sequence ID" value="SOK58885.1"/>
    <property type="molecule type" value="Genomic_DNA"/>
</dbReference>
<keyword evidence="1" id="KW-0472">Membrane</keyword>
<dbReference type="Proteomes" id="UP000241364">
    <property type="component" value="Chromosome i"/>
</dbReference>
<gene>
    <name evidence="2" type="primary">g077</name>
</gene>
<protein>
    <submittedName>
        <fullName evidence="2">Uncharacterized protein</fullName>
    </submittedName>
</protein>
<feature type="transmembrane region" description="Helical" evidence="1">
    <location>
        <begin position="5"/>
        <end position="23"/>
    </location>
</feature>
<accession>A0A2C9CYM0</accession>
<name>A0A2C9CYM0_9CAUD</name>
<sequence>MVIFGLVCIIYFSIAFIVFLHFVLTETSGNIFDGIVLIIAVGIACLWPVFSVYYILEWYNNKKRKK</sequence>
<proteinExistence type="predicted"/>
<keyword evidence="1" id="KW-0812">Transmembrane</keyword>
<evidence type="ECO:0000256" key="1">
    <source>
        <dbReference type="SAM" id="Phobius"/>
    </source>
</evidence>
<keyword evidence="1" id="KW-1133">Transmembrane helix</keyword>